<feature type="compositionally biased region" description="Low complexity" evidence="1">
    <location>
        <begin position="105"/>
        <end position="120"/>
    </location>
</feature>
<accession>A0AAV7HG37</accession>
<evidence type="ECO:0000313" key="2">
    <source>
        <dbReference type="EMBL" id="KAH0466789.1"/>
    </source>
</evidence>
<protein>
    <submittedName>
        <fullName evidence="2">Uncharacterized protein</fullName>
    </submittedName>
</protein>
<keyword evidence="3" id="KW-1185">Reference proteome</keyword>
<evidence type="ECO:0000313" key="3">
    <source>
        <dbReference type="Proteomes" id="UP000775213"/>
    </source>
</evidence>
<feature type="region of interest" description="Disordered" evidence="1">
    <location>
        <begin position="23"/>
        <end position="46"/>
    </location>
</feature>
<dbReference type="AlphaFoldDB" id="A0AAV7HG37"/>
<organism evidence="2 3">
    <name type="scientific">Dendrobium chrysotoxum</name>
    <name type="common">Orchid</name>
    <dbReference type="NCBI Taxonomy" id="161865"/>
    <lineage>
        <taxon>Eukaryota</taxon>
        <taxon>Viridiplantae</taxon>
        <taxon>Streptophyta</taxon>
        <taxon>Embryophyta</taxon>
        <taxon>Tracheophyta</taxon>
        <taxon>Spermatophyta</taxon>
        <taxon>Magnoliopsida</taxon>
        <taxon>Liliopsida</taxon>
        <taxon>Asparagales</taxon>
        <taxon>Orchidaceae</taxon>
        <taxon>Epidendroideae</taxon>
        <taxon>Malaxideae</taxon>
        <taxon>Dendrobiinae</taxon>
        <taxon>Dendrobium</taxon>
    </lineage>
</organism>
<dbReference type="Proteomes" id="UP000775213">
    <property type="component" value="Unassembled WGS sequence"/>
</dbReference>
<feature type="region of interest" description="Disordered" evidence="1">
    <location>
        <begin position="71"/>
        <end position="125"/>
    </location>
</feature>
<sequence length="211" mass="23334">MGPEYSGQVCTQGFGVTLTRYFPQSTSEASGNYEESKEFEEEKTEELKIEEYPTQSHLRLRTFTARDSFLHFNHVPPSPPPIPSSVRPPPSTPLSASKSEPAVQSSTSKASISSSSSCTRSEMKGGSLFRRAKKAICRGGSSRGGSSIGESSRETESITLLLQYTQIHRKRLSAMSKDLSCLFMLVHFILNYVDEQGNPIRRRGRTTCADI</sequence>
<dbReference type="EMBL" id="JAGFBR010000005">
    <property type="protein sequence ID" value="KAH0466789.1"/>
    <property type="molecule type" value="Genomic_DNA"/>
</dbReference>
<comment type="caution">
    <text evidence="2">The sequence shown here is derived from an EMBL/GenBank/DDBJ whole genome shotgun (WGS) entry which is preliminary data.</text>
</comment>
<feature type="compositionally biased region" description="Pro residues" evidence="1">
    <location>
        <begin position="76"/>
        <end position="92"/>
    </location>
</feature>
<evidence type="ECO:0000256" key="1">
    <source>
        <dbReference type="SAM" id="MobiDB-lite"/>
    </source>
</evidence>
<name>A0AAV7HG37_DENCH</name>
<reference evidence="2 3" key="1">
    <citation type="journal article" date="2021" name="Hortic Res">
        <title>Chromosome-scale assembly of the Dendrobium chrysotoxum genome enhances the understanding of orchid evolution.</title>
        <authorList>
            <person name="Zhang Y."/>
            <person name="Zhang G.Q."/>
            <person name="Zhang D."/>
            <person name="Liu X.D."/>
            <person name="Xu X.Y."/>
            <person name="Sun W.H."/>
            <person name="Yu X."/>
            <person name="Zhu X."/>
            <person name="Wang Z.W."/>
            <person name="Zhao X."/>
            <person name="Zhong W.Y."/>
            <person name="Chen H."/>
            <person name="Yin W.L."/>
            <person name="Huang T."/>
            <person name="Niu S.C."/>
            <person name="Liu Z.J."/>
        </authorList>
    </citation>
    <scope>NUCLEOTIDE SEQUENCE [LARGE SCALE GENOMIC DNA]</scope>
    <source>
        <strain evidence="2">Lindl</strain>
    </source>
</reference>
<gene>
    <name evidence="2" type="ORF">IEQ34_004027</name>
</gene>
<proteinExistence type="predicted"/>